<feature type="region of interest" description="Disordered" evidence="1">
    <location>
        <begin position="1"/>
        <end position="265"/>
    </location>
</feature>
<proteinExistence type="predicted"/>
<feature type="compositionally biased region" description="Basic and acidic residues" evidence="1">
    <location>
        <begin position="90"/>
        <end position="99"/>
    </location>
</feature>
<organism evidence="2">
    <name type="scientific">uncultured Acetobacteraceae bacterium</name>
    <dbReference type="NCBI Taxonomy" id="169975"/>
    <lineage>
        <taxon>Bacteria</taxon>
        <taxon>Pseudomonadati</taxon>
        <taxon>Pseudomonadota</taxon>
        <taxon>Alphaproteobacteria</taxon>
        <taxon>Acetobacterales</taxon>
        <taxon>Acetobacteraceae</taxon>
        <taxon>environmental samples</taxon>
    </lineage>
</organism>
<feature type="non-terminal residue" evidence="2">
    <location>
        <position position="1"/>
    </location>
</feature>
<evidence type="ECO:0000256" key="1">
    <source>
        <dbReference type="SAM" id="MobiDB-lite"/>
    </source>
</evidence>
<reference evidence="2" key="1">
    <citation type="submission" date="2020-02" db="EMBL/GenBank/DDBJ databases">
        <authorList>
            <person name="Meier V. D."/>
        </authorList>
    </citation>
    <scope>NUCLEOTIDE SEQUENCE</scope>
    <source>
        <strain evidence="2">AVDCRST_MAG04</strain>
    </source>
</reference>
<feature type="compositionally biased region" description="Basic residues" evidence="1">
    <location>
        <begin position="236"/>
        <end position="265"/>
    </location>
</feature>
<dbReference type="EMBL" id="CADCTL010000305">
    <property type="protein sequence ID" value="CAA9285127.1"/>
    <property type="molecule type" value="Genomic_DNA"/>
</dbReference>
<feature type="compositionally biased region" description="Low complexity" evidence="1">
    <location>
        <begin position="175"/>
        <end position="184"/>
    </location>
</feature>
<accession>A0A6J4JRC7</accession>
<evidence type="ECO:0000313" key="2">
    <source>
        <dbReference type="EMBL" id="CAA9285127.1"/>
    </source>
</evidence>
<feature type="compositionally biased region" description="Low complexity" evidence="1">
    <location>
        <begin position="51"/>
        <end position="62"/>
    </location>
</feature>
<name>A0A6J4JRC7_9PROT</name>
<feature type="non-terminal residue" evidence="2">
    <location>
        <position position="265"/>
    </location>
</feature>
<sequence>GEPARRARGRGAEPVPRFGEPHPRRRDGAPFRVHRRAGAGGGGPRLRLPRGRAPLGPRLARAGLGGDAPPPAGLRRPCRDGGSGGGGRKAFAEGAERGRALRHRRGGAFASGGVARPPRLAGTAGAARHPSAGRRREPRAGLAPRHRALAPVRGRPGRIPARRQRNGPDLRARRLGSSRAGSAAVQPGIGGERRARAVDSRGEPGREPFRRADRAGVHPARPHPLEHRAQGAPVRGTRRAGPGRRRRAGGAHPPHRHLAIARRGV</sequence>
<protein>
    <submittedName>
        <fullName evidence="2">Uncharacterized protein</fullName>
    </submittedName>
</protein>
<dbReference type="AlphaFoldDB" id="A0A6J4JRC7"/>
<gene>
    <name evidence="2" type="ORF">AVDCRST_MAG04-4055</name>
</gene>
<feature type="compositionally biased region" description="Basic and acidic residues" evidence="1">
    <location>
        <begin position="19"/>
        <end position="29"/>
    </location>
</feature>
<feature type="compositionally biased region" description="Basic and acidic residues" evidence="1">
    <location>
        <begin position="191"/>
        <end position="216"/>
    </location>
</feature>